<organism evidence="2 3">
    <name type="scientific">Tanacetum coccineum</name>
    <dbReference type="NCBI Taxonomy" id="301880"/>
    <lineage>
        <taxon>Eukaryota</taxon>
        <taxon>Viridiplantae</taxon>
        <taxon>Streptophyta</taxon>
        <taxon>Embryophyta</taxon>
        <taxon>Tracheophyta</taxon>
        <taxon>Spermatophyta</taxon>
        <taxon>Magnoliopsida</taxon>
        <taxon>eudicotyledons</taxon>
        <taxon>Gunneridae</taxon>
        <taxon>Pentapetalae</taxon>
        <taxon>asterids</taxon>
        <taxon>campanulids</taxon>
        <taxon>Asterales</taxon>
        <taxon>Asteraceae</taxon>
        <taxon>Asteroideae</taxon>
        <taxon>Anthemideae</taxon>
        <taxon>Anthemidinae</taxon>
        <taxon>Tanacetum</taxon>
    </lineage>
</organism>
<dbReference type="EMBL" id="BQNB010016530">
    <property type="protein sequence ID" value="GJT52812.1"/>
    <property type="molecule type" value="Genomic_DNA"/>
</dbReference>
<gene>
    <name evidence="2" type="ORF">Tco_0978969</name>
</gene>
<name>A0ABQ5EQN9_9ASTR</name>
<dbReference type="Proteomes" id="UP001151760">
    <property type="component" value="Unassembled WGS sequence"/>
</dbReference>
<protein>
    <submittedName>
        <fullName evidence="2">Uncharacterized protein</fullName>
    </submittedName>
</protein>
<feature type="region of interest" description="Disordered" evidence="1">
    <location>
        <begin position="1"/>
        <end position="34"/>
    </location>
</feature>
<feature type="non-terminal residue" evidence="2">
    <location>
        <position position="233"/>
    </location>
</feature>
<keyword evidence="3" id="KW-1185">Reference proteome</keyword>
<feature type="compositionally biased region" description="Polar residues" evidence="1">
    <location>
        <begin position="1"/>
        <end position="12"/>
    </location>
</feature>
<evidence type="ECO:0000313" key="3">
    <source>
        <dbReference type="Proteomes" id="UP001151760"/>
    </source>
</evidence>
<evidence type="ECO:0000256" key="1">
    <source>
        <dbReference type="SAM" id="MobiDB-lite"/>
    </source>
</evidence>
<comment type="caution">
    <text evidence="2">The sequence shown here is derived from an EMBL/GenBank/DDBJ whole genome shotgun (WGS) entry which is preliminary data.</text>
</comment>
<evidence type="ECO:0000313" key="2">
    <source>
        <dbReference type="EMBL" id="GJT52812.1"/>
    </source>
</evidence>
<reference evidence="2" key="1">
    <citation type="journal article" date="2022" name="Int. J. Mol. Sci.">
        <title>Draft Genome of Tanacetum Coccineum: Genomic Comparison of Closely Related Tanacetum-Family Plants.</title>
        <authorList>
            <person name="Yamashiro T."/>
            <person name="Shiraishi A."/>
            <person name="Nakayama K."/>
            <person name="Satake H."/>
        </authorList>
    </citation>
    <scope>NUCLEOTIDE SEQUENCE</scope>
</reference>
<proteinExistence type="predicted"/>
<accession>A0ABQ5EQN9</accession>
<feature type="compositionally biased region" description="Basic and acidic residues" evidence="1">
    <location>
        <begin position="20"/>
        <end position="34"/>
    </location>
</feature>
<reference evidence="2" key="2">
    <citation type="submission" date="2022-01" db="EMBL/GenBank/DDBJ databases">
        <authorList>
            <person name="Yamashiro T."/>
            <person name="Shiraishi A."/>
            <person name="Satake H."/>
            <person name="Nakayama K."/>
        </authorList>
    </citation>
    <scope>NUCLEOTIDE SEQUENCE</scope>
</reference>
<sequence length="233" mass="27068">MKESNPSSSGAQEQLEDFDPWSKDQGTDDDEVLSKEVSTELIAKISGKGMKSGPTVDVLKQMQDALNDIMRSRCNSGEEHHYHLDQMKSYIESQINGNSETRKYILPLHKIHAFSFLENDIEEMNTRWVKRQIKRFNLYARYVVEHWKSLCATQAHIKRQLKQRDNPEELELETYQVKVNLTAPNLIFPEGKKDIDEIPKFYDATLKRVLKNVKNINLDVKHGYADLNLSKDE</sequence>